<gene>
    <name evidence="8" type="ORF">OLC1_LOCUS17298</name>
</gene>
<evidence type="ECO:0000256" key="3">
    <source>
        <dbReference type="ARBA" id="ARBA00022801"/>
    </source>
</evidence>
<dbReference type="GO" id="GO:0003676">
    <property type="term" value="F:nucleic acid binding"/>
    <property type="evidence" value="ECO:0007669"/>
    <property type="project" value="InterPro"/>
</dbReference>
<dbReference type="CDD" id="cd06127">
    <property type="entry name" value="DEDDh"/>
    <property type="match status" value="1"/>
</dbReference>
<sequence>MAVSNFSSENASSSTSSSSSSSEIVFFDLETTVPNKVGQRFWVLEFGAIVVCPRKLVELESYCTLIRPKDLHVVAVRSGRADGITREAVADAPSFEDVADKIFSILDGRIWAGHNIQRFDCIRIKEAFAEIVRPAPKPVGIIDSLGVLTEKFGRRAGNMKMATLASYFGLGQQKHRSLDDVRMNLEVLKHCATVLFLESSLPSILDGKWHTNPNVTTRSRSILESSFPSSLNERRYGSSMTLRSSRGKNPCGEETSRKSPPTSLTYRRAVPYATEGIGKMTARVKNLLCKAQNKPLNHILRHSQSLLRAGFVLRKADETDKWCMASDYSIQNLVEAQMN</sequence>
<dbReference type="PANTHER" id="PTHR30231:SF26">
    <property type="entry name" value="PROTEIN NEN4"/>
    <property type="match status" value="1"/>
</dbReference>
<dbReference type="Proteomes" id="UP001161247">
    <property type="component" value="Chromosome 6"/>
</dbReference>
<evidence type="ECO:0000256" key="5">
    <source>
        <dbReference type="ARBA" id="ARBA00022842"/>
    </source>
</evidence>
<evidence type="ECO:0000256" key="1">
    <source>
        <dbReference type="ARBA" id="ARBA00001946"/>
    </source>
</evidence>
<dbReference type="SMART" id="SM00479">
    <property type="entry name" value="EXOIII"/>
    <property type="match status" value="1"/>
</dbReference>
<evidence type="ECO:0000313" key="8">
    <source>
        <dbReference type="EMBL" id="CAI9109378.1"/>
    </source>
</evidence>
<evidence type="ECO:0000256" key="4">
    <source>
        <dbReference type="ARBA" id="ARBA00022839"/>
    </source>
</evidence>
<dbReference type="SUPFAM" id="SSF53098">
    <property type="entry name" value="Ribonuclease H-like"/>
    <property type="match status" value="1"/>
</dbReference>
<evidence type="ECO:0000256" key="2">
    <source>
        <dbReference type="ARBA" id="ARBA00022723"/>
    </source>
</evidence>
<dbReference type="EMBL" id="OX459123">
    <property type="protein sequence ID" value="CAI9109378.1"/>
    <property type="molecule type" value="Genomic_DNA"/>
</dbReference>
<keyword evidence="2" id="KW-0479">Metal-binding</keyword>
<dbReference type="FunFam" id="3.30.420.10:FF:000040">
    <property type="entry name" value="Exonuclease family protein"/>
    <property type="match status" value="1"/>
</dbReference>
<evidence type="ECO:0000259" key="7">
    <source>
        <dbReference type="SMART" id="SM00479"/>
    </source>
</evidence>
<dbReference type="InterPro" id="IPR013520">
    <property type="entry name" value="Ribonucl_H"/>
</dbReference>
<dbReference type="PANTHER" id="PTHR30231">
    <property type="entry name" value="DNA POLYMERASE III SUBUNIT EPSILON"/>
    <property type="match status" value="1"/>
</dbReference>
<feature type="region of interest" description="Disordered" evidence="6">
    <location>
        <begin position="232"/>
        <end position="263"/>
    </location>
</feature>
<proteinExistence type="predicted"/>
<dbReference type="AlphaFoldDB" id="A0AAV1DRN1"/>
<organism evidence="8 9">
    <name type="scientific">Oldenlandia corymbosa var. corymbosa</name>
    <dbReference type="NCBI Taxonomy" id="529605"/>
    <lineage>
        <taxon>Eukaryota</taxon>
        <taxon>Viridiplantae</taxon>
        <taxon>Streptophyta</taxon>
        <taxon>Embryophyta</taxon>
        <taxon>Tracheophyta</taxon>
        <taxon>Spermatophyta</taxon>
        <taxon>Magnoliopsida</taxon>
        <taxon>eudicotyledons</taxon>
        <taxon>Gunneridae</taxon>
        <taxon>Pentapetalae</taxon>
        <taxon>asterids</taxon>
        <taxon>lamiids</taxon>
        <taxon>Gentianales</taxon>
        <taxon>Rubiaceae</taxon>
        <taxon>Rubioideae</taxon>
        <taxon>Spermacoceae</taxon>
        <taxon>Hedyotis-Oldenlandia complex</taxon>
        <taxon>Oldenlandia</taxon>
    </lineage>
</organism>
<protein>
    <submittedName>
        <fullName evidence="8">OLC1v1009191C1</fullName>
    </submittedName>
</protein>
<dbReference type="GO" id="GO:0008408">
    <property type="term" value="F:3'-5' exonuclease activity"/>
    <property type="evidence" value="ECO:0007669"/>
    <property type="project" value="TreeGrafter"/>
</dbReference>
<dbReference type="Pfam" id="PF00929">
    <property type="entry name" value="RNase_T"/>
    <property type="match status" value="1"/>
</dbReference>
<accession>A0AAV1DRN1</accession>
<dbReference type="Gene3D" id="3.30.420.10">
    <property type="entry name" value="Ribonuclease H-like superfamily/Ribonuclease H"/>
    <property type="match status" value="1"/>
</dbReference>
<name>A0AAV1DRN1_OLDCO</name>
<keyword evidence="4" id="KW-0269">Exonuclease</keyword>
<evidence type="ECO:0000313" key="9">
    <source>
        <dbReference type="Proteomes" id="UP001161247"/>
    </source>
</evidence>
<reference evidence="8" key="1">
    <citation type="submission" date="2023-03" db="EMBL/GenBank/DDBJ databases">
        <authorList>
            <person name="Julca I."/>
        </authorList>
    </citation>
    <scope>NUCLEOTIDE SEQUENCE</scope>
</reference>
<dbReference type="InterPro" id="IPR012337">
    <property type="entry name" value="RNaseH-like_sf"/>
</dbReference>
<keyword evidence="3" id="KW-0378">Hydrolase</keyword>
<dbReference type="InterPro" id="IPR036397">
    <property type="entry name" value="RNaseH_sf"/>
</dbReference>
<feature type="domain" description="Exonuclease" evidence="7">
    <location>
        <begin position="23"/>
        <end position="197"/>
    </location>
</feature>
<dbReference type="GO" id="GO:0046872">
    <property type="term" value="F:metal ion binding"/>
    <property type="evidence" value="ECO:0007669"/>
    <property type="project" value="UniProtKB-KW"/>
</dbReference>
<evidence type="ECO:0000256" key="6">
    <source>
        <dbReference type="SAM" id="MobiDB-lite"/>
    </source>
</evidence>
<comment type="cofactor">
    <cofactor evidence="1">
        <name>Mg(2+)</name>
        <dbReference type="ChEBI" id="CHEBI:18420"/>
    </cofactor>
</comment>
<keyword evidence="9" id="KW-1185">Reference proteome</keyword>
<keyword evidence="4" id="KW-0540">Nuclease</keyword>
<keyword evidence="5" id="KW-0460">Magnesium</keyword>